<comment type="pathway">
    <text evidence="4">Glycan metabolism; heparan sulfate biosynthesis.</text>
</comment>
<evidence type="ECO:0000259" key="20">
    <source>
        <dbReference type="Pfam" id="PF00754"/>
    </source>
</evidence>
<dbReference type="Gene3D" id="2.60.120.260">
    <property type="entry name" value="Galactose-binding domain-like"/>
    <property type="match status" value="1"/>
</dbReference>
<evidence type="ECO:0000256" key="15">
    <source>
        <dbReference type="ARBA" id="ARBA00023136"/>
    </source>
</evidence>
<evidence type="ECO:0000256" key="8">
    <source>
        <dbReference type="ARBA" id="ARBA00022679"/>
    </source>
</evidence>
<evidence type="ECO:0000256" key="14">
    <source>
        <dbReference type="ARBA" id="ARBA00023034"/>
    </source>
</evidence>
<evidence type="ECO:0000256" key="13">
    <source>
        <dbReference type="ARBA" id="ARBA00022989"/>
    </source>
</evidence>
<dbReference type="Pfam" id="PF02485">
    <property type="entry name" value="Branch"/>
    <property type="match status" value="1"/>
</dbReference>
<evidence type="ECO:0000256" key="7">
    <source>
        <dbReference type="ARBA" id="ARBA00022676"/>
    </source>
</evidence>
<evidence type="ECO:0000256" key="5">
    <source>
        <dbReference type="ARBA" id="ARBA00010195"/>
    </source>
</evidence>
<dbReference type="UniPathway" id="UPA00755"/>
<protein>
    <recommendedName>
        <fullName evidence="6">protein xylosyltransferase</fullName>
        <ecNumber evidence="6">2.4.2.26</ecNumber>
    </recommendedName>
    <alternativeName>
        <fullName evidence="18">Peptide O-xylosyltransferase</fullName>
    </alternativeName>
</protein>
<dbReference type="PANTHER" id="PTHR46025">
    <property type="entry name" value="XYLOSYLTRANSFERASE OXT"/>
    <property type="match status" value="1"/>
</dbReference>
<evidence type="ECO:0000256" key="11">
    <source>
        <dbReference type="ARBA" id="ARBA00022824"/>
    </source>
</evidence>
<sequence>MEEVEDQGASSFAAYDKVKLPPRPSGRGVKLAYTLFVSPNDPLWRLYRVIHSIYSEQDFFFVHVDAQQSYASEEERLENESKAKQAMQGVLDIMAPMVAQGNMRVEPIYDVSWGGTSMLNAELAMGEALLEMGDWDYWINLSSTDYPLKPINKLREYLLDAKNWGYNYGWGAYQDPDDDEKNQGLKSTFVECEGHSFRVDDKFPIPRGVKLQGGSSWFVLSRQFVQWVDDCLAMGFDNRTKAGECSTPLMLLDYGQYKINFEEVFYQTVQANTGHCELVVNEDLRFINWSKDRDDVHVGCMHWEEVDWCGNSPQVMTEDKWDEGREKHDRFFSRKYESPVVFDHMDSVLGLNTTEGMPKELSDVMNKNNVLIENPRGQNIALHKVAFASSNQVNDDGKAFFSANVLDGNLNTRWSSDHVDHGQWITVKLSDNAEPLCNVTEVRVVWETAYAAVYDLQISEDMDKWEVVHSTTRDNRKRPKTKKELTHVIPINGGKGAMLAAFKLDLKHRATRWGFSIWEIEAYGKCHEHIPGAIFGDAPEY</sequence>
<dbReference type="UniPathway" id="UPA00756"/>
<dbReference type="GO" id="GO:0005789">
    <property type="term" value="C:endoplasmic reticulum membrane"/>
    <property type="evidence" value="ECO:0007669"/>
    <property type="project" value="UniProtKB-SubCell"/>
</dbReference>
<evidence type="ECO:0000256" key="9">
    <source>
        <dbReference type="ARBA" id="ARBA00022692"/>
    </source>
</evidence>
<accession>A0A6T8N4J6</accession>
<keyword evidence="15" id="KW-0472">Membrane</keyword>
<evidence type="ECO:0000256" key="10">
    <source>
        <dbReference type="ARBA" id="ARBA00022723"/>
    </source>
</evidence>
<comment type="similarity">
    <text evidence="5">Belongs to the glycosyltransferase 14 family. XylT subfamily.</text>
</comment>
<evidence type="ECO:0000256" key="19">
    <source>
        <dbReference type="ARBA" id="ARBA00047847"/>
    </source>
</evidence>
<evidence type="ECO:0000256" key="18">
    <source>
        <dbReference type="ARBA" id="ARBA00042865"/>
    </source>
</evidence>
<evidence type="ECO:0000256" key="4">
    <source>
        <dbReference type="ARBA" id="ARBA00005093"/>
    </source>
</evidence>
<keyword evidence="13" id="KW-1133">Transmembrane helix</keyword>
<evidence type="ECO:0000256" key="2">
    <source>
        <dbReference type="ARBA" id="ARBA00004648"/>
    </source>
</evidence>
<keyword evidence="11" id="KW-0256">Endoplasmic reticulum</keyword>
<dbReference type="GO" id="GO:0000139">
    <property type="term" value="C:Golgi membrane"/>
    <property type="evidence" value="ECO:0007669"/>
    <property type="project" value="UniProtKB-SubCell"/>
</dbReference>
<dbReference type="InterPro" id="IPR003406">
    <property type="entry name" value="Glyco_trans_14"/>
</dbReference>
<evidence type="ECO:0000256" key="16">
    <source>
        <dbReference type="ARBA" id="ARBA00023157"/>
    </source>
</evidence>
<reference evidence="21" key="1">
    <citation type="submission" date="2021-01" db="EMBL/GenBank/DDBJ databases">
        <authorList>
            <person name="Corre E."/>
            <person name="Pelletier E."/>
            <person name="Niang G."/>
            <person name="Scheremetjew M."/>
            <person name="Finn R."/>
            <person name="Kale V."/>
            <person name="Holt S."/>
            <person name="Cochrane G."/>
            <person name="Meng A."/>
            <person name="Brown T."/>
            <person name="Cohen L."/>
        </authorList>
    </citation>
    <scope>NUCLEOTIDE SEQUENCE</scope>
    <source>
        <strain evidence="21">CCMP441</strain>
    </source>
</reference>
<dbReference type="GO" id="GO:0030158">
    <property type="term" value="F:protein xylosyltransferase activity"/>
    <property type="evidence" value="ECO:0007669"/>
    <property type="project" value="UniProtKB-EC"/>
</dbReference>
<dbReference type="InterPro" id="IPR008979">
    <property type="entry name" value="Galactose-bd-like_sf"/>
</dbReference>
<dbReference type="InterPro" id="IPR043538">
    <property type="entry name" value="XYLT"/>
</dbReference>
<evidence type="ECO:0000256" key="17">
    <source>
        <dbReference type="ARBA" id="ARBA00023180"/>
    </source>
</evidence>
<dbReference type="GO" id="GO:0050650">
    <property type="term" value="P:chondroitin sulfate proteoglycan biosynthetic process"/>
    <property type="evidence" value="ECO:0007669"/>
    <property type="project" value="TreeGrafter"/>
</dbReference>
<feature type="domain" description="F5/8 type C" evidence="20">
    <location>
        <begin position="389"/>
        <end position="482"/>
    </location>
</feature>
<comment type="catalytic activity">
    <reaction evidence="19">
        <text>UDP-alpha-D-xylose + L-seryl-[protein] = 3-O-(beta-D-xylosyl)-L-seryl-[protein] + UDP + H(+)</text>
        <dbReference type="Rhea" id="RHEA:50192"/>
        <dbReference type="Rhea" id="RHEA-COMP:9863"/>
        <dbReference type="Rhea" id="RHEA-COMP:12567"/>
        <dbReference type="ChEBI" id="CHEBI:15378"/>
        <dbReference type="ChEBI" id="CHEBI:29999"/>
        <dbReference type="ChEBI" id="CHEBI:57632"/>
        <dbReference type="ChEBI" id="CHEBI:58223"/>
        <dbReference type="ChEBI" id="CHEBI:132085"/>
        <dbReference type="EC" id="2.4.2.26"/>
    </reaction>
</comment>
<keyword evidence="12" id="KW-0735">Signal-anchor</keyword>
<organism evidence="21">
    <name type="scientific">Hemiselmis andersenii</name>
    <name type="common">Cryptophyte alga</name>
    <dbReference type="NCBI Taxonomy" id="464988"/>
    <lineage>
        <taxon>Eukaryota</taxon>
        <taxon>Cryptophyceae</taxon>
        <taxon>Cryptomonadales</taxon>
        <taxon>Hemiselmidaceae</taxon>
        <taxon>Hemiselmis</taxon>
    </lineage>
</organism>
<dbReference type="GO" id="GO:0046872">
    <property type="term" value="F:metal ion binding"/>
    <property type="evidence" value="ECO:0007669"/>
    <property type="project" value="UniProtKB-KW"/>
</dbReference>
<evidence type="ECO:0000256" key="6">
    <source>
        <dbReference type="ARBA" id="ARBA00011972"/>
    </source>
</evidence>
<keyword evidence="9" id="KW-0812">Transmembrane</keyword>
<evidence type="ECO:0000313" key="21">
    <source>
        <dbReference type="EMBL" id="CAD8750747.1"/>
    </source>
</evidence>
<evidence type="ECO:0000256" key="12">
    <source>
        <dbReference type="ARBA" id="ARBA00022968"/>
    </source>
</evidence>
<comment type="pathway">
    <text evidence="3">Glycan metabolism; chondroitin sulfate biosynthesis.</text>
</comment>
<dbReference type="EC" id="2.4.2.26" evidence="6"/>
<evidence type="ECO:0000256" key="3">
    <source>
        <dbReference type="ARBA" id="ARBA00004840"/>
    </source>
</evidence>
<keyword evidence="10" id="KW-0479">Metal-binding</keyword>
<comment type="subcellular location">
    <subcellularLocation>
        <location evidence="2">Endoplasmic reticulum membrane</location>
        <topology evidence="2">Single-pass type II membrane protein</topology>
    </subcellularLocation>
    <subcellularLocation>
        <location evidence="1">Golgi apparatus membrane</location>
        <topology evidence="1">Single-pass type II membrane protein</topology>
    </subcellularLocation>
</comment>
<proteinExistence type="inferred from homology"/>
<keyword evidence="8" id="KW-0808">Transferase</keyword>
<gene>
    <name evidence="21" type="ORF">HAND1043_LOCUS17253</name>
</gene>
<keyword evidence="16" id="KW-1015">Disulfide bond</keyword>
<dbReference type="GO" id="GO:0015012">
    <property type="term" value="P:heparan sulfate proteoglycan biosynthetic process"/>
    <property type="evidence" value="ECO:0007669"/>
    <property type="project" value="UniProtKB-UniPathway"/>
</dbReference>
<keyword evidence="14" id="KW-0333">Golgi apparatus</keyword>
<dbReference type="EMBL" id="HBFK01028377">
    <property type="protein sequence ID" value="CAD8750747.1"/>
    <property type="molecule type" value="Transcribed_RNA"/>
</dbReference>
<name>A0A6T8N4J6_HEMAN</name>
<dbReference type="SUPFAM" id="SSF49785">
    <property type="entry name" value="Galactose-binding domain-like"/>
    <property type="match status" value="1"/>
</dbReference>
<evidence type="ECO:0000256" key="1">
    <source>
        <dbReference type="ARBA" id="ARBA00004323"/>
    </source>
</evidence>
<dbReference type="AlphaFoldDB" id="A0A6T8N4J6"/>
<dbReference type="Pfam" id="PF00754">
    <property type="entry name" value="F5_F8_type_C"/>
    <property type="match status" value="1"/>
</dbReference>
<dbReference type="InterPro" id="IPR000421">
    <property type="entry name" value="FA58C"/>
</dbReference>
<keyword evidence="7" id="KW-0328">Glycosyltransferase</keyword>
<keyword evidence="17" id="KW-0325">Glycoprotein</keyword>
<dbReference type="PANTHER" id="PTHR46025:SF3">
    <property type="entry name" value="XYLOSYLTRANSFERASE OXT"/>
    <property type="match status" value="1"/>
</dbReference>